<evidence type="ECO:0000313" key="3">
    <source>
        <dbReference type="Proteomes" id="UP000500938"/>
    </source>
</evidence>
<sequence length="154" mass="16510">MTQNQTTAVKVTPLGDRLLITMPSSDGTRRSIEVSSDGKALLSVDGIATTAIAPPPPRSRRDIPDGVVDIVQAVGAMTMMVVVFGPLARAFARRIDKRTVATPAAVPAEVSQRLAAIEQAVDSVAVEVERISEGQRFTTKLLSDRTKVEMERVL</sequence>
<dbReference type="AlphaFoldDB" id="A0A6M4IN53"/>
<evidence type="ECO:0000256" key="1">
    <source>
        <dbReference type="SAM" id="Phobius"/>
    </source>
</evidence>
<dbReference type="RefSeq" id="WP_171225554.1">
    <property type="nucleotide sequence ID" value="NZ_CP053085.1"/>
</dbReference>
<dbReference type="EMBL" id="CP053085">
    <property type="protein sequence ID" value="QJR36120.1"/>
    <property type="molecule type" value="Genomic_DNA"/>
</dbReference>
<dbReference type="Proteomes" id="UP000500938">
    <property type="component" value="Chromosome"/>
</dbReference>
<keyword evidence="1" id="KW-1133">Transmembrane helix</keyword>
<accession>A0A6M4IN53</accession>
<organism evidence="2 3">
    <name type="scientific">Gemmatimonas groenlandica</name>
    <dbReference type="NCBI Taxonomy" id="2732249"/>
    <lineage>
        <taxon>Bacteria</taxon>
        <taxon>Pseudomonadati</taxon>
        <taxon>Gemmatimonadota</taxon>
        <taxon>Gemmatimonadia</taxon>
        <taxon>Gemmatimonadales</taxon>
        <taxon>Gemmatimonadaceae</taxon>
        <taxon>Gemmatimonas</taxon>
    </lineage>
</organism>
<keyword evidence="3" id="KW-1185">Reference proteome</keyword>
<proteinExistence type="predicted"/>
<evidence type="ECO:0000313" key="2">
    <source>
        <dbReference type="EMBL" id="QJR36120.1"/>
    </source>
</evidence>
<protein>
    <submittedName>
        <fullName evidence="2">Uncharacterized protein</fullName>
    </submittedName>
</protein>
<feature type="transmembrane region" description="Helical" evidence="1">
    <location>
        <begin position="70"/>
        <end position="88"/>
    </location>
</feature>
<keyword evidence="1" id="KW-0472">Membrane</keyword>
<name>A0A6M4IN53_9BACT</name>
<keyword evidence="1" id="KW-0812">Transmembrane</keyword>
<dbReference type="KEGG" id="ggr:HKW67_11695"/>
<gene>
    <name evidence="2" type="ORF">HKW67_11695</name>
</gene>
<reference evidence="2 3" key="1">
    <citation type="submission" date="2020-05" db="EMBL/GenBank/DDBJ databases">
        <title>Complete genome sequence of Gemmatimonas greenlandica TET16.</title>
        <authorList>
            <person name="Zeng Y."/>
        </authorList>
    </citation>
    <scope>NUCLEOTIDE SEQUENCE [LARGE SCALE GENOMIC DNA]</scope>
    <source>
        <strain evidence="2 3">TET16</strain>
    </source>
</reference>